<feature type="domain" description="4Fe-4S ferredoxin-type" evidence="6">
    <location>
        <begin position="147"/>
        <end position="176"/>
    </location>
</feature>
<dbReference type="GO" id="GO:0051539">
    <property type="term" value="F:4 iron, 4 sulfur cluster binding"/>
    <property type="evidence" value="ECO:0007669"/>
    <property type="project" value="UniProtKB-KW"/>
</dbReference>
<evidence type="ECO:0000313" key="8">
    <source>
        <dbReference type="Proteomes" id="UP000009173"/>
    </source>
</evidence>
<protein>
    <submittedName>
        <fullName evidence="7">Putative sulfite reductase-associated electron transfer protein DsrO</fullName>
    </submittedName>
</protein>
<dbReference type="KEGG" id="dvl:Dvul_1778"/>
<dbReference type="PANTHER" id="PTHR43177:SF3">
    <property type="entry name" value="PROTEIN NRFC HOMOLOG"/>
    <property type="match status" value="1"/>
</dbReference>
<dbReference type="PROSITE" id="PS00198">
    <property type="entry name" value="4FE4S_FER_1"/>
    <property type="match status" value="1"/>
</dbReference>
<keyword evidence="2" id="KW-0479">Metal-binding</keyword>
<name>A0A0H3A919_NITV4</name>
<dbReference type="PANTHER" id="PTHR43177">
    <property type="entry name" value="PROTEIN NRFC"/>
    <property type="match status" value="1"/>
</dbReference>
<keyword evidence="5" id="KW-0732">Signal</keyword>
<evidence type="ECO:0000256" key="3">
    <source>
        <dbReference type="ARBA" id="ARBA00023004"/>
    </source>
</evidence>
<feature type="signal peptide" evidence="5">
    <location>
        <begin position="1"/>
        <end position="21"/>
    </location>
</feature>
<dbReference type="InterPro" id="IPR017896">
    <property type="entry name" value="4Fe4S_Fe-S-bd"/>
</dbReference>
<dbReference type="RefSeq" id="WP_010938583.1">
    <property type="nucleotide sequence ID" value="NC_008751.1"/>
</dbReference>
<organism evidence="7 8">
    <name type="scientific">Nitratidesulfovibrio vulgaris (strain DP4)</name>
    <name type="common">Desulfovibrio vulgaris</name>
    <dbReference type="NCBI Taxonomy" id="391774"/>
    <lineage>
        <taxon>Bacteria</taxon>
        <taxon>Pseudomonadati</taxon>
        <taxon>Thermodesulfobacteriota</taxon>
        <taxon>Desulfovibrionia</taxon>
        <taxon>Desulfovibrionales</taxon>
        <taxon>Desulfovibrionaceae</taxon>
        <taxon>Nitratidesulfovibrio</taxon>
    </lineage>
</organism>
<evidence type="ECO:0000256" key="2">
    <source>
        <dbReference type="ARBA" id="ARBA00022723"/>
    </source>
</evidence>
<evidence type="ECO:0000313" key="7">
    <source>
        <dbReference type="EMBL" id="ABM28795.1"/>
    </source>
</evidence>
<evidence type="ECO:0000259" key="6">
    <source>
        <dbReference type="PROSITE" id="PS51379"/>
    </source>
</evidence>
<dbReference type="GO" id="GO:0046872">
    <property type="term" value="F:metal ion binding"/>
    <property type="evidence" value="ECO:0007669"/>
    <property type="project" value="UniProtKB-KW"/>
</dbReference>
<reference evidence="8" key="1">
    <citation type="journal article" date="2009" name="Environ. Microbiol.">
        <title>Contribution of mobile genetic elements to Desulfovibrio vulgaris genome plasticity.</title>
        <authorList>
            <person name="Walker C.B."/>
            <person name="Stolyar S."/>
            <person name="Chivian D."/>
            <person name="Pinel N."/>
            <person name="Gabster J.A."/>
            <person name="Dehal P.S."/>
            <person name="He Z."/>
            <person name="Yang Z.K."/>
            <person name="Yen H.C."/>
            <person name="Zhou J."/>
            <person name="Wall J.D."/>
            <person name="Hazen T.C."/>
            <person name="Arkin A.P."/>
            <person name="Stahl D.A."/>
        </authorList>
    </citation>
    <scope>NUCLEOTIDE SEQUENCE [LARGE SCALE GENOMIC DNA]</scope>
    <source>
        <strain evidence="8">DP4</strain>
    </source>
</reference>
<sequence precursor="true">MNNSRRRFLKIASLSVFGLGAKGVLDVAAGTTPDAAALTGKYEDGATALKAKRWAMVIDMRKFTSPEDYSRVIEACHSIHNVPSIEGNQEIKWLWTDTYEATFPDDMNPHLSQEVLERRYLLLCNHCENPPCVRVCPTKATFKRADGIVVMDYHRCIGCRFCMAGCPYGARSFNFGDPQPHIKAINPKFPARTRGVVEKCTFCSERLAVGQLPACVEASNGAILFGDLDDPNSPVRKALNENYSIRRKPSVGTQPGVYYIV</sequence>
<feature type="chain" id="PRO_5002604125" evidence="5">
    <location>
        <begin position="22"/>
        <end position="261"/>
    </location>
</feature>
<proteinExistence type="predicted"/>
<dbReference type="EMBL" id="CP000527">
    <property type="protein sequence ID" value="ABM28795.1"/>
    <property type="molecule type" value="Genomic_DNA"/>
</dbReference>
<dbReference type="HOGENOM" id="CLU_043374_1_0_7"/>
<gene>
    <name evidence="7" type="ordered locus">Dvul_1778</name>
</gene>
<accession>A0A0H3A919</accession>
<dbReference type="SMR" id="A0A0H3A919"/>
<dbReference type="PROSITE" id="PS51379">
    <property type="entry name" value="4FE4S_FER_2"/>
    <property type="match status" value="1"/>
</dbReference>
<dbReference type="PROSITE" id="PS51318">
    <property type="entry name" value="TAT"/>
    <property type="match status" value="1"/>
</dbReference>
<keyword evidence="1" id="KW-0004">4Fe-4S</keyword>
<dbReference type="CDD" id="cd10551">
    <property type="entry name" value="PsrB"/>
    <property type="match status" value="1"/>
</dbReference>
<dbReference type="Proteomes" id="UP000009173">
    <property type="component" value="Chromosome"/>
</dbReference>
<dbReference type="InterPro" id="IPR006311">
    <property type="entry name" value="TAT_signal"/>
</dbReference>
<dbReference type="InterPro" id="IPR054822">
    <property type="entry name" value="DsrO-like"/>
</dbReference>
<dbReference type="AlphaFoldDB" id="A0A0H3A919"/>
<evidence type="ECO:0000256" key="1">
    <source>
        <dbReference type="ARBA" id="ARBA00022485"/>
    </source>
</evidence>
<dbReference type="Pfam" id="PF13247">
    <property type="entry name" value="Fer4_11"/>
    <property type="match status" value="1"/>
</dbReference>
<dbReference type="InterPro" id="IPR050954">
    <property type="entry name" value="ET_IronSulfur_Cluster-Binding"/>
</dbReference>
<dbReference type="NCBIfam" id="NF045797">
    <property type="entry name" value="DsrO"/>
    <property type="match status" value="1"/>
</dbReference>
<dbReference type="Gene3D" id="3.30.70.20">
    <property type="match status" value="2"/>
</dbReference>
<dbReference type="InterPro" id="IPR017900">
    <property type="entry name" value="4Fe4S_Fe_S_CS"/>
</dbReference>
<keyword evidence="4" id="KW-0411">Iron-sulfur</keyword>
<evidence type="ECO:0000256" key="5">
    <source>
        <dbReference type="SAM" id="SignalP"/>
    </source>
</evidence>
<keyword evidence="3" id="KW-0408">Iron</keyword>
<evidence type="ECO:0000256" key="4">
    <source>
        <dbReference type="ARBA" id="ARBA00023014"/>
    </source>
</evidence>
<dbReference type="SUPFAM" id="SSF54862">
    <property type="entry name" value="4Fe-4S ferredoxins"/>
    <property type="match status" value="1"/>
</dbReference>